<evidence type="ECO:0000256" key="1">
    <source>
        <dbReference type="SAM" id="Phobius"/>
    </source>
</evidence>
<feature type="transmembrane region" description="Helical" evidence="1">
    <location>
        <begin position="12"/>
        <end position="35"/>
    </location>
</feature>
<proteinExistence type="predicted"/>
<sequence>MVGSLSHNTYKLWGIGNGQWAMGIGMCGCWFHFCWEEGRSKLSRADQIAALKLILEKPQNISIFMSLDDDIKKVFVEQLLSDNA</sequence>
<reference evidence="3 4" key="1">
    <citation type="journal article" date="2022" name="G3 (Bethesda)">
        <title>Whole-genome sequence and methylome profiling of the almond [Prunus dulcis (Mill.) D.A. Webb] cultivar 'Nonpareil'.</title>
        <authorList>
            <person name="D'Amico-Willman K.M."/>
            <person name="Ouma W.Z."/>
            <person name="Meulia T."/>
            <person name="Sideli G.M."/>
            <person name="Gradziel T.M."/>
            <person name="Fresnedo-Ramirez J."/>
        </authorList>
    </citation>
    <scope>NUCLEOTIDE SEQUENCE [LARGE SCALE GENOMIC DNA]</scope>
    <source>
        <strain evidence="3">Clone GOH B32 T37-40</strain>
    </source>
</reference>
<gene>
    <name evidence="3" type="ORF">L3X38_001403</name>
    <name evidence="2" type="ORF">L3X38_044866</name>
</gene>
<protein>
    <submittedName>
        <fullName evidence="3">Uncharacterized protein</fullName>
    </submittedName>
</protein>
<accession>A0AAD4ZK69</accession>
<dbReference type="EMBL" id="JAJFAZ020000001">
    <property type="protein sequence ID" value="KAI5348516.1"/>
    <property type="molecule type" value="Genomic_DNA"/>
</dbReference>
<keyword evidence="1" id="KW-1133">Transmembrane helix</keyword>
<name>A0AAD4ZK69_PRUDU</name>
<keyword evidence="4" id="KW-1185">Reference proteome</keyword>
<evidence type="ECO:0000313" key="4">
    <source>
        <dbReference type="Proteomes" id="UP001054821"/>
    </source>
</evidence>
<evidence type="ECO:0000313" key="2">
    <source>
        <dbReference type="EMBL" id="KAI5315690.1"/>
    </source>
</evidence>
<evidence type="ECO:0000313" key="3">
    <source>
        <dbReference type="EMBL" id="KAI5348516.1"/>
    </source>
</evidence>
<keyword evidence="1" id="KW-0812">Transmembrane</keyword>
<dbReference type="EMBL" id="JAJFAZ020000008">
    <property type="protein sequence ID" value="KAI5315690.1"/>
    <property type="molecule type" value="Genomic_DNA"/>
</dbReference>
<dbReference type="Proteomes" id="UP001054821">
    <property type="component" value="Chromosome 1"/>
</dbReference>
<keyword evidence="1" id="KW-0472">Membrane</keyword>
<organism evidence="3 4">
    <name type="scientific">Prunus dulcis</name>
    <name type="common">Almond</name>
    <name type="synonym">Amygdalus dulcis</name>
    <dbReference type="NCBI Taxonomy" id="3755"/>
    <lineage>
        <taxon>Eukaryota</taxon>
        <taxon>Viridiplantae</taxon>
        <taxon>Streptophyta</taxon>
        <taxon>Embryophyta</taxon>
        <taxon>Tracheophyta</taxon>
        <taxon>Spermatophyta</taxon>
        <taxon>Magnoliopsida</taxon>
        <taxon>eudicotyledons</taxon>
        <taxon>Gunneridae</taxon>
        <taxon>Pentapetalae</taxon>
        <taxon>rosids</taxon>
        <taxon>fabids</taxon>
        <taxon>Rosales</taxon>
        <taxon>Rosaceae</taxon>
        <taxon>Amygdaloideae</taxon>
        <taxon>Amygdaleae</taxon>
        <taxon>Prunus</taxon>
    </lineage>
</organism>
<dbReference type="Proteomes" id="UP001054821">
    <property type="component" value="Chromosome 8"/>
</dbReference>
<comment type="caution">
    <text evidence="3">The sequence shown here is derived from an EMBL/GenBank/DDBJ whole genome shotgun (WGS) entry which is preliminary data.</text>
</comment>
<dbReference type="AlphaFoldDB" id="A0AAD4ZK69"/>